<dbReference type="Gene3D" id="2.170.130.30">
    <property type="match status" value="1"/>
</dbReference>
<evidence type="ECO:0000259" key="1">
    <source>
        <dbReference type="Pfam" id="PF14478"/>
    </source>
</evidence>
<proteinExistence type="predicted"/>
<name>A0ABU5CD29_9BACI</name>
<dbReference type="EMBL" id="JAWDIP010000004">
    <property type="protein sequence ID" value="MDY0396532.1"/>
    <property type="molecule type" value="Genomic_DNA"/>
</dbReference>
<keyword evidence="3" id="KW-1185">Reference proteome</keyword>
<protein>
    <submittedName>
        <fullName evidence="2">DUF4430 domain-containing protein</fullName>
    </submittedName>
</protein>
<evidence type="ECO:0000313" key="2">
    <source>
        <dbReference type="EMBL" id="MDY0396532.1"/>
    </source>
</evidence>
<dbReference type="Proteomes" id="UP001281447">
    <property type="component" value="Unassembled WGS sequence"/>
</dbReference>
<dbReference type="Pfam" id="PF14478">
    <property type="entry name" value="DUF4430"/>
    <property type="match status" value="1"/>
</dbReference>
<comment type="caution">
    <text evidence="2">The sequence shown here is derived from an EMBL/GenBank/DDBJ whole genome shotgun (WGS) entry which is preliminary data.</text>
</comment>
<feature type="domain" description="Transcobalamin-like C-terminal" evidence="1">
    <location>
        <begin position="11"/>
        <end position="76"/>
    </location>
</feature>
<accession>A0ABU5CD29</accession>
<sequence>MGKKKIAVKKGDILMDVLKENFKIEEDKGFIKSIDGIAPKKGDKKAWMYSVNGKMAKVGATDYKLKPGDEVVFDLQSWE</sequence>
<dbReference type="InterPro" id="IPR027954">
    <property type="entry name" value="Transcobalamin-like_C"/>
</dbReference>
<organism evidence="2 3">
    <name type="scientific">Tigheibacillus halophilus</name>
    <dbReference type="NCBI Taxonomy" id="361280"/>
    <lineage>
        <taxon>Bacteria</taxon>
        <taxon>Bacillati</taxon>
        <taxon>Bacillota</taxon>
        <taxon>Bacilli</taxon>
        <taxon>Bacillales</taxon>
        <taxon>Bacillaceae</taxon>
        <taxon>Tigheibacillus</taxon>
    </lineage>
</organism>
<evidence type="ECO:0000313" key="3">
    <source>
        <dbReference type="Proteomes" id="UP001281447"/>
    </source>
</evidence>
<reference evidence="2 3" key="1">
    <citation type="submission" date="2023-10" db="EMBL/GenBank/DDBJ databases">
        <title>Virgibacillus halophilus 5B73C genome.</title>
        <authorList>
            <person name="Miliotis G."/>
            <person name="Sengupta P."/>
            <person name="Hameed A."/>
            <person name="Chuvochina M."/>
            <person name="Mcdonagh F."/>
            <person name="Simpson A.C."/>
            <person name="Singh N.K."/>
            <person name="Rekha P.D."/>
            <person name="Raman K."/>
            <person name="Hugenholtz P."/>
            <person name="Venkateswaran K."/>
        </authorList>
    </citation>
    <scope>NUCLEOTIDE SEQUENCE [LARGE SCALE GENOMIC DNA]</scope>
    <source>
        <strain evidence="2 3">5B73C</strain>
    </source>
</reference>
<gene>
    <name evidence="2" type="ORF">RWE15_22250</name>
</gene>